<dbReference type="CDD" id="cd02440">
    <property type="entry name" value="AdoMet_MTases"/>
    <property type="match status" value="1"/>
</dbReference>
<sequence>MSFVDPNQFIITRKRKKYKFALFHNSPLCFEFDEWVPHQVDVVEIGAGNGMFIVELATRHPEQVFVAVDVKGDRLQKGAREAEARGLNNVFFVRARADQLGELFTPNSLNAIWLTFSDPFLRKRSAGRRLTHPHFLKTYAELLQPDGSLIIKHDNPDFFNWSLEQLVTEGWCLKELTFDLHESDLGEDYKILTAYEQRWLSEGRIINFVKAAHR</sequence>
<dbReference type="PROSITE" id="PS51625">
    <property type="entry name" value="SAM_MT_TRMB"/>
    <property type="match status" value="1"/>
</dbReference>
<keyword evidence="9" id="KW-1185">Reference proteome</keyword>
<gene>
    <name evidence="7" type="primary">trmB</name>
    <name evidence="8" type="ORF">TM7x_03350</name>
</gene>
<reference evidence="8 9" key="1">
    <citation type="journal article" date="2015" name="Proc. Natl. Acad. Sci. U.S.A.">
        <title>Cultivation of a human-associated TM7 phylotype reveals a reduced genome and epibiotic parasitic lifestyle.</title>
        <authorList>
            <person name="He X."/>
            <person name="McLean J.S."/>
            <person name="Edlund A."/>
            <person name="Yooseph S."/>
            <person name="Hall A.P."/>
            <person name="Liu S.Y."/>
            <person name="Dorrestein P.C."/>
            <person name="Esquenazi E."/>
            <person name="Hunter R.C."/>
            <person name="Cheng G."/>
            <person name="Nelson K.E."/>
            <person name="Lux R."/>
            <person name="Shi W."/>
        </authorList>
    </citation>
    <scope>NUCLEOTIDE SEQUENCE [LARGE SCALE GENOMIC DNA]</scope>
    <source>
        <strain evidence="8 9">TM7x</strain>
    </source>
</reference>
<feature type="binding site" evidence="7">
    <location>
        <begin position="193"/>
        <end position="196"/>
    </location>
    <ligand>
        <name>substrate</name>
    </ligand>
</feature>
<evidence type="ECO:0000256" key="3">
    <source>
        <dbReference type="ARBA" id="ARBA00022603"/>
    </source>
</evidence>
<comment type="pathway">
    <text evidence="7">tRNA modification; N(7)-methylguanine-tRNA biosynthesis.</text>
</comment>
<evidence type="ECO:0000256" key="6">
    <source>
        <dbReference type="ARBA" id="ARBA00022694"/>
    </source>
</evidence>
<evidence type="ECO:0000313" key="9">
    <source>
        <dbReference type="Proteomes" id="UP000030902"/>
    </source>
</evidence>
<dbReference type="Pfam" id="PF02390">
    <property type="entry name" value="Methyltransf_4"/>
    <property type="match status" value="1"/>
</dbReference>
<dbReference type="HAMAP" id="MF_01057">
    <property type="entry name" value="tRNA_methyltr_TrmB"/>
    <property type="match status" value="1"/>
</dbReference>
<dbReference type="NCBIfam" id="NF001080">
    <property type="entry name" value="PRK00121.2-2"/>
    <property type="match status" value="1"/>
</dbReference>
<name>A0A6S4GQL0_9BACT</name>
<proteinExistence type="inferred from homology"/>
<feature type="binding site" evidence="7">
    <location>
        <position position="69"/>
    </location>
    <ligand>
        <name>S-adenosyl-L-methionine</name>
        <dbReference type="ChEBI" id="CHEBI:59789"/>
    </ligand>
</feature>
<evidence type="ECO:0000256" key="2">
    <source>
        <dbReference type="ARBA" id="ARBA00003015"/>
    </source>
</evidence>
<dbReference type="GO" id="GO:0043527">
    <property type="term" value="C:tRNA methyltransferase complex"/>
    <property type="evidence" value="ECO:0007669"/>
    <property type="project" value="TreeGrafter"/>
</dbReference>
<evidence type="ECO:0000256" key="4">
    <source>
        <dbReference type="ARBA" id="ARBA00022679"/>
    </source>
</evidence>
<keyword evidence="5 7" id="KW-0949">S-adenosyl-L-methionine</keyword>
<protein>
    <recommendedName>
        <fullName evidence="7">tRNA (guanine-N(7)-)-methyltransferase</fullName>
        <ecNumber evidence="7">2.1.1.33</ecNumber>
    </recommendedName>
    <alternativeName>
        <fullName evidence="7">tRNA (guanine(46)-N(7))-methyltransferase</fullName>
    </alternativeName>
    <alternativeName>
        <fullName evidence="7">tRNA(m7G46)-methyltransferase</fullName>
    </alternativeName>
</protein>
<dbReference type="EMBL" id="CP007496">
    <property type="protein sequence ID" value="AJA06625.1"/>
    <property type="molecule type" value="Genomic_DNA"/>
</dbReference>
<dbReference type="InterPro" id="IPR003358">
    <property type="entry name" value="tRNA_(Gua-N-7)_MeTrfase_Trmb"/>
</dbReference>
<evidence type="ECO:0000256" key="7">
    <source>
        <dbReference type="HAMAP-Rule" id="MF_01057"/>
    </source>
</evidence>
<evidence type="ECO:0000256" key="5">
    <source>
        <dbReference type="ARBA" id="ARBA00022691"/>
    </source>
</evidence>
<evidence type="ECO:0000313" key="8">
    <source>
        <dbReference type="EMBL" id="AJA06625.1"/>
    </source>
</evidence>
<dbReference type="SUPFAM" id="SSF53335">
    <property type="entry name" value="S-adenosyl-L-methionine-dependent methyltransferases"/>
    <property type="match status" value="1"/>
</dbReference>
<accession>A0A6S4GQL0</accession>
<feature type="binding site" evidence="7">
    <location>
        <position position="118"/>
    </location>
    <ligand>
        <name>S-adenosyl-L-methionine</name>
        <dbReference type="ChEBI" id="CHEBI:59789"/>
    </ligand>
</feature>
<dbReference type="PANTHER" id="PTHR23417:SF14">
    <property type="entry name" value="PENTACOTRIPEPTIDE-REPEAT REGION OF PRORP DOMAIN-CONTAINING PROTEIN"/>
    <property type="match status" value="1"/>
</dbReference>
<feature type="binding site" evidence="7">
    <location>
        <position position="44"/>
    </location>
    <ligand>
        <name>S-adenosyl-L-methionine</name>
        <dbReference type="ChEBI" id="CHEBI:59789"/>
    </ligand>
</feature>
<dbReference type="AlphaFoldDB" id="A0A6S4GQL0"/>
<dbReference type="KEGG" id="sox:TM7x_03350"/>
<evidence type="ECO:0000256" key="1">
    <source>
        <dbReference type="ARBA" id="ARBA00000142"/>
    </source>
</evidence>
<comment type="function">
    <text evidence="2 7">Catalyzes the formation of N(7)-methylguanine at position 46 (m7G46) in tRNA.</text>
</comment>
<dbReference type="Gene3D" id="3.40.50.150">
    <property type="entry name" value="Vaccinia Virus protein VP39"/>
    <property type="match status" value="1"/>
</dbReference>
<dbReference type="InterPro" id="IPR029063">
    <property type="entry name" value="SAM-dependent_MTases_sf"/>
</dbReference>
<dbReference type="EC" id="2.1.1.33" evidence="7"/>
<comment type="similarity">
    <text evidence="7">Belongs to the class I-like SAM-binding methyltransferase superfamily. TrmB family.</text>
</comment>
<dbReference type="Proteomes" id="UP000030902">
    <property type="component" value="Chromosome"/>
</dbReference>
<organism evidence="8 9">
    <name type="scientific">Candidatus Nanosynbacter lyticus</name>
    <dbReference type="NCBI Taxonomy" id="2093824"/>
    <lineage>
        <taxon>Bacteria</taxon>
        <taxon>Candidatus Saccharimonadota</taxon>
        <taxon>Candidatus Saccharimonadia</taxon>
        <taxon>Candidatus Nanosynbacterales</taxon>
        <taxon>Candidatus Nanosynbacteraceae</taxon>
        <taxon>Candidatus Nanosynbacter</taxon>
    </lineage>
</organism>
<keyword evidence="6 7" id="KW-0819">tRNA processing</keyword>
<feature type="binding site" evidence="7">
    <location>
        <position position="154"/>
    </location>
    <ligand>
        <name>substrate</name>
    </ligand>
</feature>
<dbReference type="InterPro" id="IPR055361">
    <property type="entry name" value="tRNA_methyltr_TrmB_bact"/>
</dbReference>
<keyword evidence="4 7" id="KW-0808">Transferase</keyword>
<dbReference type="GO" id="GO:0008176">
    <property type="term" value="F:tRNA (guanine(46)-N7)-methyltransferase activity"/>
    <property type="evidence" value="ECO:0007669"/>
    <property type="project" value="UniProtKB-UniRule"/>
</dbReference>
<dbReference type="RefSeq" id="WP_052198864.1">
    <property type="nucleotide sequence ID" value="NZ_CP007496.1"/>
</dbReference>
<comment type="caution">
    <text evidence="7">Lacks conserved residue(s) required for the propagation of feature annotation.</text>
</comment>
<dbReference type="UniPathway" id="UPA00989"/>
<dbReference type="PANTHER" id="PTHR23417">
    <property type="entry name" value="3-DEOXY-D-MANNO-OCTULOSONIC-ACID TRANSFERASE/TRNA GUANINE-N 7 - -METHYLTRANSFERASE"/>
    <property type="match status" value="1"/>
</dbReference>
<comment type="catalytic activity">
    <reaction evidence="1 7">
        <text>guanosine(46) in tRNA + S-adenosyl-L-methionine = N(7)-methylguanosine(46) in tRNA + S-adenosyl-L-homocysteine</text>
        <dbReference type="Rhea" id="RHEA:42708"/>
        <dbReference type="Rhea" id="RHEA-COMP:10188"/>
        <dbReference type="Rhea" id="RHEA-COMP:10189"/>
        <dbReference type="ChEBI" id="CHEBI:57856"/>
        <dbReference type="ChEBI" id="CHEBI:59789"/>
        <dbReference type="ChEBI" id="CHEBI:74269"/>
        <dbReference type="ChEBI" id="CHEBI:74480"/>
        <dbReference type="EC" id="2.1.1.33"/>
    </reaction>
</comment>
<keyword evidence="3 7" id="KW-0489">Methyltransferase</keyword>